<accession>A0AAV1S027</accession>
<dbReference type="AlphaFoldDB" id="A0AAV1S027"/>
<evidence type="ECO:0000313" key="1">
    <source>
        <dbReference type="EMBL" id="CAK7341995.1"/>
    </source>
</evidence>
<proteinExistence type="predicted"/>
<protein>
    <submittedName>
        <fullName evidence="1">Uncharacterized protein</fullName>
    </submittedName>
</protein>
<keyword evidence="2" id="KW-1185">Reference proteome</keyword>
<sequence>MPNEFAHKDFGEKEQRNLIPTTATTKRLFERGFLSASDLKHTRNSPPIVEPCRTKSQDLRASIVSIRGILKGFTSLGGPKVAET</sequence>
<dbReference type="EMBL" id="CAWUPB010001160">
    <property type="protein sequence ID" value="CAK7341995.1"/>
    <property type="molecule type" value="Genomic_DNA"/>
</dbReference>
<organism evidence="1 2">
    <name type="scientific">Dovyalis caffra</name>
    <dbReference type="NCBI Taxonomy" id="77055"/>
    <lineage>
        <taxon>Eukaryota</taxon>
        <taxon>Viridiplantae</taxon>
        <taxon>Streptophyta</taxon>
        <taxon>Embryophyta</taxon>
        <taxon>Tracheophyta</taxon>
        <taxon>Spermatophyta</taxon>
        <taxon>Magnoliopsida</taxon>
        <taxon>eudicotyledons</taxon>
        <taxon>Gunneridae</taxon>
        <taxon>Pentapetalae</taxon>
        <taxon>rosids</taxon>
        <taxon>fabids</taxon>
        <taxon>Malpighiales</taxon>
        <taxon>Salicaceae</taxon>
        <taxon>Flacourtieae</taxon>
        <taxon>Dovyalis</taxon>
    </lineage>
</organism>
<dbReference type="Proteomes" id="UP001314170">
    <property type="component" value="Unassembled WGS sequence"/>
</dbReference>
<reference evidence="1 2" key="1">
    <citation type="submission" date="2024-01" db="EMBL/GenBank/DDBJ databases">
        <authorList>
            <person name="Waweru B."/>
        </authorList>
    </citation>
    <scope>NUCLEOTIDE SEQUENCE [LARGE SCALE GENOMIC DNA]</scope>
</reference>
<gene>
    <name evidence="1" type="ORF">DCAF_LOCUS16566</name>
</gene>
<evidence type="ECO:0000313" key="2">
    <source>
        <dbReference type="Proteomes" id="UP001314170"/>
    </source>
</evidence>
<comment type="caution">
    <text evidence="1">The sequence shown here is derived from an EMBL/GenBank/DDBJ whole genome shotgun (WGS) entry which is preliminary data.</text>
</comment>
<name>A0AAV1S027_9ROSI</name>